<dbReference type="InterPro" id="IPR025497">
    <property type="entry name" value="PatA-like_N"/>
</dbReference>
<reference evidence="3" key="1">
    <citation type="submission" date="2020-10" db="EMBL/GenBank/DDBJ databases">
        <title>Taxonomic study of unclassified bacteria belonging to the class Ktedonobacteria.</title>
        <authorList>
            <person name="Yabe S."/>
            <person name="Wang C.M."/>
            <person name="Zheng Y."/>
            <person name="Sakai Y."/>
            <person name="Cavaletti L."/>
            <person name="Monciardini P."/>
            <person name="Donadio S."/>
        </authorList>
    </citation>
    <scope>NUCLEOTIDE SEQUENCE</scope>
    <source>
        <strain evidence="3">SOSP1-1</strain>
    </source>
</reference>
<accession>A0A8J3IH12</accession>
<dbReference type="AlphaFoldDB" id="A0A8J3IH12"/>
<dbReference type="Proteomes" id="UP000612362">
    <property type="component" value="Unassembled WGS sequence"/>
</dbReference>
<dbReference type="EMBL" id="BNJF01000010">
    <property type="protein sequence ID" value="GHO51009.1"/>
    <property type="molecule type" value="Genomic_DNA"/>
</dbReference>
<gene>
    <name evidence="3" type="ORF">KSX_91720</name>
</gene>
<sequence>MARGTATDRLSDVIDMLRMAHKTGILSVNRDGAGNVIEQGTIILQNGQIVEASYGPYRGAEALRLLQGWQRCYFSLLPSTHASNPSLPTPQMSPTIRNPTPPPNRGGMESGAAPQRMRAVNEVLPYFERMGLTRLHRQLFLLIDGQRSISELILLIGNRTEEVNRLLDDLRRAGLIRW</sequence>
<dbReference type="Pfam" id="PF14332">
    <property type="entry name" value="DUF4388"/>
    <property type="match status" value="1"/>
</dbReference>
<organism evidence="3 4">
    <name type="scientific">Ktedonospora formicarum</name>
    <dbReference type="NCBI Taxonomy" id="2778364"/>
    <lineage>
        <taxon>Bacteria</taxon>
        <taxon>Bacillati</taxon>
        <taxon>Chloroflexota</taxon>
        <taxon>Ktedonobacteria</taxon>
        <taxon>Ktedonobacterales</taxon>
        <taxon>Ktedonobacteraceae</taxon>
        <taxon>Ktedonospora</taxon>
    </lineage>
</organism>
<evidence type="ECO:0000259" key="2">
    <source>
        <dbReference type="Pfam" id="PF14332"/>
    </source>
</evidence>
<evidence type="ECO:0000256" key="1">
    <source>
        <dbReference type="SAM" id="MobiDB-lite"/>
    </source>
</evidence>
<evidence type="ECO:0000313" key="3">
    <source>
        <dbReference type="EMBL" id="GHO51009.1"/>
    </source>
</evidence>
<feature type="compositionally biased region" description="Polar residues" evidence="1">
    <location>
        <begin position="83"/>
        <end position="93"/>
    </location>
</feature>
<protein>
    <recommendedName>
        <fullName evidence="2">PatA-like N-terminal domain-containing protein</fullName>
    </recommendedName>
</protein>
<evidence type="ECO:0000313" key="4">
    <source>
        <dbReference type="Proteomes" id="UP000612362"/>
    </source>
</evidence>
<feature type="region of interest" description="Disordered" evidence="1">
    <location>
        <begin position="83"/>
        <end position="114"/>
    </location>
</feature>
<proteinExistence type="predicted"/>
<keyword evidence="4" id="KW-1185">Reference proteome</keyword>
<comment type="caution">
    <text evidence="3">The sequence shown here is derived from an EMBL/GenBank/DDBJ whole genome shotgun (WGS) entry which is preliminary data.</text>
</comment>
<dbReference type="RefSeq" id="WP_220199959.1">
    <property type="nucleotide sequence ID" value="NZ_BNJF01000010.1"/>
</dbReference>
<name>A0A8J3IH12_9CHLR</name>
<feature type="domain" description="PatA-like N-terminal" evidence="2">
    <location>
        <begin position="10"/>
        <end position="82"/>
    </location>
</feature>